<dbReference type="Proteomes" id="UP000271708">
    <property type="component" value="Chromosome"/>
</dbReference>
<dbReference type="AlphaFoldDB" id="A0A5P8FNS6"/>
<dbReference type="Pfam" id="PF13582">
    <property type="entry name" value="Reprolysin_3"/>
    <property type="match status" value="1"/>
</dbReference>
<dbReference type="EMBL" id="CP044548">
    <property type="protein sequence ID" value="QFQ30700.2"/>
    <property type="molecule type" value="Genomic_DNA"/>
</dbReference>
<feature type="region of interest" description="Disordered" evidence="1">
    <location>
        <begin position="115"/>
        <end position="146"/>
    </location>
</feature>
<name>A0A5P8FNS6_9MICO</name>
<feature type="chain" id="PRO_5030136336" description="Peptidase M11 gametolysin domain-containing protein" evidence="2">
    <location>
        <begin position="25"/>
        <end position="680"/>
    </location>
</feature>
<evidence type="ECO:0000256" key="1">
    <source>
        <dbReference type="SAM" id="MobiDB-lite"/>
    </source>
</evidence>
<evidence type="ECO:0008006" key="5">
    <source>
        <dbReference type="Google" id="ProtNLM"/>
    </source>
</evidence>
<organism evidence="3 4">
    <name type="scientific">Janibacter melonis</name>
    <dbReference type="NCBI Taxonomy" id="262209"/>
    <lineage>
        <taxon>Bacteria</taxon>
        <taxon>Bacillati</taxon>
        <taxon>Actinomycetota</taxon>
        <taxon>Actinomycetes</taxon>
        <taxon>Micrococcales</taxon>
        <taxon>Intrasporangiaceae</taxon>
        <taxon>Janibacter</taxon>
    </lineage>
</organism>
<feature type="compositionally biased region" description="Low complexity" evidence="1">
    <location>
        <begin position="128"/>
        <end position="145"/>
    </location>
</feature>
<evidence type="ECO:0000313" key="3">
    <source>
        <dbReference type="EMBL" id="QFQ30700.2"/>
    </source>
</evidence>
<feature type="signal peptide" evidence="2">
    <location>
        <begin position="1"/>
        <end position="24"/>
    </location>
</feature>
<evidence type="ECO:0000313" key="4">
    <source>
        <dbReference type="Proteomes" id="UP000271708"/>
    </source>
</evidence>
<proteinExistence type="predicted"/>
<sequence length="680" mass="70720">MTHRPVVGAIAACAALAVAAPAAATQSPSTVSSSSSATPLVRLTGTLLTTAVEPAHGSTLTPGPAHAAVRVSGRLVPVDAGAVADVPSGSRVTLDVRVPDPVVDAAEQGDRLRVPTLAGRTATHDLGSADVDAASDDSPATAGSDIGRATTDQAIAPGSEPLAVEEVVSTRAAAAAAYTPATREVTVVNVVPRGGTADPATSAEISSMVSGTDAFWRANSRSTLKVSLARVAPSFRSSYGCDEPWKMWQDAAARLGWPGSSDTTLVLVLPERLPESLGCGYGLGSLGESPNSSGYVYGMGTAVDLLAHEIGHNMSLDHADVLTCETRAQDAAVSRGRWPSRCSEWEYADGQDIMSLDGEGPSGMLSTPRAWQLGLLERSAVTSVPSGRTTRVTLRPLAGRTGVRGATVVSSYSGARYWVEYRTPAGRDRYNTLGQRTGVRVLRMGPSGTTVLLDPTPTGDMDDELRLTAGRTLRSYDGRIRVTTVSTSSTAAVVDITASSSATSFSRVSAPWVAGTRGVGRTLTARDGGWLPVPASYTYRWYRGGSPISSATGRTYRPTTADAGRYLSVRVIASGPGLLATSRTSAAVGIPIYATTRPSVAGNPRVGRTLEARVGRWTPSPTSYAYRWYRDGRAISGATGKTYRVTSVDAGHRLRAVVTARRSGYSTGSTSTSSTAAVTR</sequence>
<keyword evidence="2" id="KW-0732">Signal</keyword>
<protein>
    <recommendedName>
        <fullName evidence="5">Peptidase M11 gametolysin domain-containing protein</fullName>
    </recommendedName>
</protein>
<dbReference type="RefSeq" id="WP_123092106.1">
    <property type="nucleotide sequence ID" value="NZ_CP044548.2"/>
</dbReference>
<evidence type="ECO:0000256" key="2">
    <source>
        <dbReference type="SAM" id="SignalP"/>
    </source>
</evidence>
<feature type="region of interest" description="Disordered" evidence="1">
    <location>
        <begin position="661"/>
        <end position="680"/>
    </location>
</feature>
<dbReference type="KEGG" id="jme:EEW87_010930"/>
<dbReference type="Gene3D" id="2.60.40.2700">
    <property type="match status" value="2"/>
</dbReference>
<reference evidence="3 4" key="1">
    <citation type="submission" date="2019-09" db="EMBL/GenBank/DDBJ databases">
        <title>Complete Genome Sequence of Janibacter melonis M714 with both human health impact and industrial applications.</title>
        <authorList>
            <person name="Jin M."/>
            <person name="Zhao Q.R."/>
        </authorList>
    </citation>
    <scope>NUCLEOTIDE SEQUENCE [LARGE SCALE GENOMIC DNA]</scope>
    <source>
        <strain evidence="3 4">M714</strain>
    </source>
</reference>
<gene>
    <name evidence="3" type="ORF">EEW87_010930</name>
</gene>
<accession>A0A5P8FNS6</accession>
<dbReference type="GeneID" id="59161685"/>